<sequence>MKINHVVFNEFEPVTLSEWEAQILKDLKGKPLSSLNFKPEIDLNAKSYYHPEEFKEQLYTKSDLLDKNNNDWFITEEFVDKDSKVTNQIILKALNVGSNGLRIELGENTDFELLFQQVMMEYIYLHLIFHDIQQVKTFSDFIAGKKMGKLSIDVPFLTEGLSTGIFQHNHKDLGLVYQSLLALNAHTLCVNGAAFADFGATATQELAIIMASLNEYFQTLTNEGIAISGIENKIAIQVGTASNYVVGIAKIRALKELQAHLLTQWDLDANKSPWIQGVTTHRNMAKNDRHNNLLRQTTEAMSAVFGGVNSLVISPYSKVTNNDEILAPRMARNLQLILKEESYANQVVDPAAGAYAVEYITDQLIENAWELFMEIEQKGGIIAAIRSNYLQDLLTESKEKYTKAINEKTQTLLGVNKYPNTEVDWLRTEKEIPSKKGDFNAFNLFNLENEFEK</sequence>
<dbReference type="PANTHER" id="PTHR48101">
    <property type="entry name" value="METHYLMALONYL-COA MUTASE, MITOCHONDRIAL-RELATED"/>
    <property type="match status" value="1"/>
</dbReference>
<dbReference type="SUPFAM" id="SSF51703">
    <property type="entry name" value="Cobalamin (vitamin B12)-dependent enzymes"/>
    <property type="match status" value="1"/>
</dbReference>
<dbReference type="Pfam" id="PF01642">
    <property type="entry name" value="MM_CoA_mutase"/>
    <property type="match status" value="1"/>
</dbReference>
<organism evidence="2 3">
    <name type="scientific">Putridiphycobacter roseus</name>
    <dbReference type="NCBI Taxonomy" id="2219161"/>
    <lineage>
        <taxon>Bacteria</taxon>
        <taxon>Pseudomonadati</taxon>
        <taxon>Bacteroidota</taxon>
        <taxon>Flavobacteriia</taxon>
        <taxon>Flavobacteriales</taxon>
        <taxon>Crocinitomicaceae</taxon>
        <taxon>Putridiphycobacter</taxon>
    </lineage>
</organism>
<evidence type="ECO:0000259" key="1">
    <source>
        <dbReference type="Pfam" id="PF01642"/>
    </source>
</evidence>
<dbReference type="OrthoDB" id="9762378at2"/>
<dbReference type="GO" id="GO:0016866">
    <property type="term" value="F:intramolecular transferase activity"/>
    <property type="evidence" value="ECO:0007669"/>
    <property type="project" value="InterPro"/>
</dbReference>
<dbReference type="Proteomes" id="UP000249248">
    <property type="component" value="Unassembled WGS sequence"/>
</dbReference>
<proteinExistence type="predicted"/>
<dbReference type="InterPro" id="IPR006099">
    <property type="entry name" value="MeMalonylCoA_mutase_a/b_cat"/>
</dbReference>
<dbReference type="InterPro" id="IPR016176">
    <property type="entry name" value="Cbl-dep_enz_cat"/>
</dbReference>
<feature type="domain" description="Methylmalonyl-CoA mutase alpha/beta chain catalytic" evidence="1">
    <location>
        <begin position="184"/>
        <end position="427"/>
    </location>
</feature>
<evidence type="ECO:0000313" key="3">
    <source>
        <dbReference type="Proteomes" id="UP000249248"/>
    </source>
</evidence>
<dbReference type="RefSeq" id="WP_111062143.1">
    <property type="nucleotide sequence ID" value="NZ_JBHUCU010000002.1"/>
</dbReference>
<dbReference type="GO" id="GO:0031419">
    <property type="term" value="F:cobalamin binding"/>
    <property type="evidence" value="ECO:0007669"/>
    <property type="project" value="InterPro"/>
</dbReference>
<protein>
    <recommendedName>
        <fullName evidence="1">Methylmalonyl-CoA mutase alpha/beta chain catalytic domain-containing protein</fullName>
    </recommendedName>
</protein>
<dbReference type="AlphaFoldDB" id="A0A2W1NQR8"/>
<dbReference type="Gene3D" id="3.20.20.240">
    <property type="entry name" value="Methylmalonyl-CoA mutase"/>
    <property type="match status" value="1"/>
</dbReference>
<evidence type="ECO:0000313" key="2">
    <source>
        <dbReference type="EMBL" id="PZE17992.1"/>
    </source>
</evidence>
<dbReference type="EMBL" id="QKSB01000002">
    <property type="protein sequence ID" value="PZE17992.1"/>
    <property type="molecule type" value="Genomic_DNA"/>
</dbReference>
<dbReference type="PANTHER" id="PTHR48101:SF1">
    <property type="entry name" value="METHYLMALONYL-COA MUTASE, LARGE SUBUNIT"/>
    <property type="match status" value="1"/>
</dbReference>
<reference evidence="2 3" key="1">
    <citation type="submission" date="2018-06" db="EMBL/GenBank/DDBJ databases">
        <title>The draft genome sequence of Crocinitomix sp. SM1701.</title>
        <authorList>
            <person name="Zhang X."/>
        </authorList>
    </citation>
    <scope>NUCLEOTIDE SEQUENCE [LARGE SCALE GENOMIC DNA]</scope>
    <source>
        <strain evidence="2 3">SM1701</strain>
    </source>
</reference>
<gene>
    <name evidence="2" type="ORF">DNU06_05070</name>
</gene>
<accession>A0A2W1NQR8</accession>
<keyword evidence="3" id="KW-1185">Reference proteome</keyword>
<name>A0A2W1NQR8_9FLAO</name>
<comment type="caution">
    <text evidence="2">The sequence shown here is derived from an EMBL/GenBank/DDBJ whole genome shotgun (WGS) entry which is preliminary data.</text>
</comment>